<gene>
    <name evidence="1" type="ORF">GBF38_018127</name>
</gene>
<keyword evidence="2" id="KW-1185">Reference proteome</keyword>
<evidence type="ECO:0000313" key="2">
    <source>
        <dbReference type="Proteomes" id="UP000805704"/>
    </source>
</evidence>
<dbReference type="EMBL" id="CM024796">
    <property type="protein sequence ID" value="KAG8000859.1"/>
    <property type="molecule type" value="Genomic_DNA"/>
</dbReference>
<accession>A0ACB7EG29</accession>
<proteinExistence type="predicted"/>
<reference evidence="1" key="1">
    <citation type="submission" date="2020-04" db="EMBL/GenBank/DDBJ databases">
        <title>A chromosome-scale assembly and high-density genetic map of the yellow drum (Nibea albiflora) genome.</title>
        <authorList>
            <person name="Xu D."/>
            <person name="Zhang W."/>
            <person name="Chen R."/>
            <person name="Tan P."/>
            <person name="Wang L."/>
            <person name="Song H."/>
            <person name="Tian L."/>
            <person name="Zhu Q."/>
            <person name="Wang B."/>
        </authorList>
    </citation>
    <scope>NUCLEOTIDE SEQUENCE</scope>
    <source>
        <strain evidence="1">ZJHYS-2018</strain>
    </source>
</reference>
<protein>
    <submittedName>
        <fullName evidence="1">Uncharacterized protein</fullName>
    </submittedName>
</protein>
<sequence length="90" mass="9744">MGMSKQSHEPGVVLGYKECGHIDVSQRAPFIEEKRFTEPKEAERFGRGDSQTQDADQDGSQCRARTGAGQVGNGTDVTADGGSQEEKIKE</sequence>
<evidence type="ECO:0000313" key="1">
    <source>
        <dbReference type="EMBL" id="KAG8000859.1"/>
    </source>
</evidence>
<dbReference type="Proteomes" id="UP000805704">
    <property type="component" value="Chromosome 8"/>
</dbReference>
<name>A0ACB7EG29_NIBAL</name>
<comment type="caution">
    <text evidence="1">The sequence shown here is derived from an EMBL/GenBank/DDBJ whole genome shotgun (WGS) entry which is preliminary data.</text>
</comment>
<organism evidence="1 2">
    <name type="scientific">Nibea albiflora</name>
    <name type="common">Yellow drum</name>
    <name type="synonym">Corvina albiflora</name>
    <dbReference type="NCBI Taxonomy" id="240163"/>
    <lineage>
        <taxon>Eukaryota</taxon>
        <taxon>Metazoa</taxon>
        <taxon>Chordata</taxon>
        <taxon>Craniata</taxon>
        <taxon>Vertebrata</taxon>
        <taxon>Euteleostomi</taxon>
        <taxon>Actinopterygii</taxon>
        <taxon>Neopterygii</taxon>
        <taxon>Teleostei</taxon>
        <taxon>Neoteleostei</taxon>
        <taxon>Acanthomorphata</taxon>
        <taxon>Eupercaria</taxon>
        <taxon>Sciaenidae</taxon>
        <taxon>Nibea</taxon>
    </lineage>
</organism>